<proteinExistence type="predicted"/>
<dbReference type="Pfam" id="PF12680">
    <property type="entry name" value="SnoaL_2"/>
    <property type="match status" value="1"/>
</dbReference>
<dbReference type="SUPFAM" id="SSF54427">
    <property type="entry name" value="NTF2-like"/>
    <property type="match status" value="1"/>
</dbReference>
<feature type="region of interest" description="Disordered" evidence="1">
    <location>
        <begin position="21"/>
        <end position="41"/>
    </location>
</feature>
<dbReference type="Gene3D" id="3.10.450.50">
    <property type="match status" value="1"/>
</dbReference>
<dbReference type="PROSITE" id="PS51257">
    <property type="entry name" value="PROKAR_LIPOPROTEIN"/>
    <property type="match status" value="1"/>
</dbReference>
<keyword evidence="4" id="KW-1185">Reference proteome</keyword>
<sequence>MKQFILVIVGFLLFAACNNPKPEETTTTSTTTEGETKPQPAEFADQKYAQIGKSGLEHLAAGHVDAWLEAFADNAVYQWNTGDSLAGKKAIMDYWKDRRANVIDSLKFSNLIFLPVKVNQPQSTEATGVWLLCWYRVDAKYKTGKTMTQWMHMAQHFDANDKIDRSIHYMDRASVAAATAK</sequence>
<dbReference type="OrthoDB" id="662856at2"/>
<organism evidence="3 4">
    <name type="scientific">Lacibacter luteus</name>
    <dbReference type="NCBI Taxonomy" id="2508719"/>
    <lineage>
        <taxon>Bacteria</taxon>
        <taxon>Pseudomonadati</taxon>
        <taxon>Bacteroidota</taxon>
        <taxon>Chitinophagia</taxon>
        <taxon>Chitinophagales</taxon>
        <taxon>Chitinophagaceae</taxon>
        <taxon>Lacibacter</taxon>
    </lineage>
</organism>
<comment type="caution">
    <text evidence="3">The sequence shown here is derived from an EMBL/GenBank/DDBJ whole genome shotgun (WGS) entry which is preliminary data.</text>
</comment>
<dbReference type="Proteomes" id="UP000290204">
    <property type="component" value="Unassembled WGS sequence"/>
</dbReference>
<evidence type="ECO:0000256" key="1">
    <source>
        <dbReference type="SAM" id="MobiDB-lite"/>
    </source>
</evidence>
<dbReference type="InterPro" id="IPR032710">
    <property type="entry name" value="NTF2-like_dom_sf"/>
</dbReference>
<evidence type="ECO:0000313" key="3">
    <source>
        <dbReference type="EMBL" id="RXK58117.1"/>
    </source>
</evidence>
<feature type="domain" description="SnoaL-like" evidence="2">
    <location>
        <begin position="57"/>
        <end position="163"/>
    </location>
</feature>
<name>A0A4Q1CEW5_9BACT</name>
<dbReference type="EMBL" id="SDHW01000007">
    <property type="protein sequence ID" value="RXK58117.1"/>
    <property type="molecule type" value="Genomic_DNA"/>
</dbReference>
<dbReference type="RefSeq" id="WP_129132546.1">
    <property type="nucleotide sequence ID" value="NZ_SDHW01000007.1"/>
</dbReference>
<protein>
    <submittedName>
        <fullName evidence="3">Nuclear transport factor 2 family protein</fullName>
    </submittedName>
</protein>
<evidence type="ECO:0000259" key="2">
    <source>
        <dbReference type="Pfam" id="PF12680"/>
    </source>
</evidence>
<accession>A0A4Q1CEW5</accession>
<dbReference type="AlphaFoldDB" id="A0A4Q1CEW5"/>
<reference evidence="3 4" key="1">
    <citation type="submission" date="2019-01" db="EMBL/GenBank/DDBJ databases">
        <title>Lacibacter sp. strain TTM-7.</title>
        <authorList>
            <person name="Chen W.-M."/>
        </authorList>
    </citation>
    <scope>NUCLEOTIDE SEQUENCE [LARGE SCALE GENOMIC DNA]</scope>
    <source>
        <strain evidence="3 4">TTM-7</strain>
    </source>
</reference>
<gene>
    <name evidence="3" type="ORF">ESA94_19085</name>
</gene>
<dbReference type="InterPro" id="IPR037401">
    <property type="entry name" value="SnoaL-like"/>
</dbReference>
<evidence type="ECO:0000313" key="4">
    <source>
        <dbReference type="Proteomes" id="UP000290204"/>
    </source>
</evidence>